<dbReference type="PANTHER" id="PTHR48144:SF2">
    <property type="entry name" value="DNA-DIRECTED DNA POLYMERASE"/>
    <property type="match status" value="1"/>
</dbReference>
<name>A0A0A1UFE9_ENTIV</name>
<dbReference type="PANTHER" id="PTHR48144">
    <property type="entry name" value="DNA-DIRECTED DNA POLYMERASE"/>
    <property type="match status" value="1"/>
</dbReference>
<proteinExistence type="predicted"/>
<dbReference type="InterPro" id="IPR023211">
    <property type="entry name" value="DNA_pol_palm_dom_sf"/>
</dbReference>
<dbReference type="Gene3D" id="3.90.1600.10">
    <property type="entry name" value="Palm domain of DNA polymerase"/>
    <property type="match status" value="1"/>
</dbReference>
<dbReference type="OrthoDB" id="10265614at2759"/>
<reference evidence="1 2" key="1">
    <citation type="submission" date="2012-10" db="EMBL/GenBank/DDBJ databases">
        <authorList>
            <person name="Zafar N."/>
            <person name="Inman J."/>
            <person name="Hall N."/>
            <person name="Lorenzi H."/>
            <person name="Caler E."/>
        </authorList>
    </citation>
    <scope>NUCLEOTIDE SEQUENCE [LARGE SCALE GENOMIC DNA]</scope>
    <source>
        <strain evidence="1 2">IP1</strain>
    </source>
</reference>
<protein>
    <submittedName>
        <fullName evidence="1">DNA polymerase</fullName>
    </submittedName>
</protein>
<dbReference type="SUPFAM" id="SSF56672">
    <property type="entry name" value="DNA/RNA polymerases"/>
    <property type="match status" value="1"/>
</dbReference>
<dbReference type="AlphaFoldDB" id="A0A0A1UFE9"/>
<accession>A0A0A1UFE9</accession>
<dbReference type="EMBL" id="KB206145">
    <property type="protein sequence ID" value="ELP95316.1"/>
    <property type="molecule type" value="Genomic_DNA"/>
</dbReference>
<evidence type="ECO:0000313" key="1">
    <source>
        <dbReference type="EMBL" id="ELP95316.1"/>
    </source>
</evidence>
<dbReference type="OMA" id="TNIWNSI"/>
<evidence type="ECO:0000313" key="2">
    <source>
        <dbReference type="Proteomes" id="UP000014680"/>
    </source>
</evidence>
<dbReference type="KEGG" id="eiv:EIN_456650"/>
<dbReference type="RefSeq" id="XP_004262087.1">
    <property type="nucleotide sequence ID" value="XM_004262039.1"/>
</dbReference>
<dbReference type="Proteomes" id="UP000014680">
    <property type="component" value="Unassembled WGS sequence"/>
</dbReference>
<dbReference type="InterPro" id="IPR043502">
    <property type="entry name" value="DNA/RNA_pol_sf"/>
</dbReference>
<organism evidence="1 2">
    <name type="scientific">Entamoeba invadens IP1</name>
    <dbReference type="NCBI Taxonomy" id="370355"/>
    <lineage>
        <taxon>Eukaryota</taxon>
        <taxon>Amoebozoa</taxon>
        <taxon>Evosea</taxon>
        <taxon>Archamoebae</taxon>
        <taxon>Mastigamoebida</taxon>
        <taxon>Entamoebidae</taxon>
        <taxon>Entamoeba</taxon>
    </lineage>
</organism>
<sequence>ISRIKVILDKKCFECNKFFDDFFVPNLIGVQTLTMSKRIMNEVVCLAEDLNIPIYYQDTDSMHILKSRITELENEYIKKYNKVLRGFDMGQFHPDFDELSGDVISIESYFLNKKNYLRNYMIKNHLIIIFYNLDHHLNLLKILKLNQDLNSVEI</sequence>
<feature type="non-terminal residue" evidence="1">
    <location>
        <position position="1"/>
    </location>
</feature>
<gene>
    <name evidence="1" type="ORF">EIN_456650</name>
</gene>
<dbReference type="VEuPathDB" id="AmoebaDB:EIN_456650"/>
<dbReference type="GeneID" id="14894300"/>
<keyword evidence="2" id="KW-1185">Reference proteome</keyword>